<keyword evidence="5" id="KW-1185">Reference proteome</keyword>
<dbReference type="InterPro" id="IPR027417">
    <property type="entry name" value="P-loop_NTPase"/>
</dbReference>
<accession>A0ABY8XEZ0</accession>
<protein>
    <submittedName>
        <fullName evidence="4">AAA family ATPase</fullName>
    </submittedName>
</protein>
<dbReference type="Proteomes" id="UP001227101">
    <property type="component" value="Chromosome"/>
</dbReference>
<dbReference type="SUPFAM" id="SSF46894">
    <property type="entry name" value="C-terminal effector domain of the bipartite response regulators"/>
    <property type="match status" value="1"/>
</dbReference>
<dbReference type="CDD" id="cd06170">
    <property type="entry name" value="LuxR_C_like"/>
    <property type="match status" value="1"/>
</dbReference>
<organism evidence="4 5">
    <name type="scientific">Amycolatopsis nalaikhensis</name>
    <dbReference type="NCBI Taxonomy" id="715472"/>
    <lineage>
        <taxon>Bacteria</taxon>
        <taxon>Bacillati</taxon>
        <taxon>Actinomycetota</taxon>
        <taxon>Actinomycetes</taxon>
        <taxon>Pseudonocardiales</taxon>
        <taxon>Pseudonocardiaceae</taxon>
        <taxon>Amycolatopsis</taxon>
    </lineage>
</organism>
<dbReference type="RefSeq" id="WP_285450766.1">
    <property type="nucleotide sequence ID" value="NZ_CP127173.1"/>
</dbReference>
<dbReference type="Pfam" id="PF13191">
    <property type="entry name" value="AAA_16"/>
    <property type="match status" value="1"/>
</dbReference>
<dbReference type="PANTHER" id="PTHR16305:SF35">
    <property type="entry name" value="TRANSCRIPTIONAL ACTIVATOR DOMAIN"/>
    <property type="match status" value="1"/>
</dbReference>
<evidence type="ECO:0000256" key="2">
    <source>
        <dbReference type="ARBA" id="ARBA00022840"/>
    </source>
</evidence>
<dbReference type="InterPro" id="IPR041664">
    <property type="entry name" value="AAA_16"/>
</dbReference>
<dbReference type="SMART" id="SM00421">
    <property type="entry name" value="HTH_LUXR"/>
    <property type="match status" value="1"/>
</dbReference>
<dbReference type="EMBL" id="CP127173">
    <property type="protein sequence ID" value="WIV54189.1"/>
    <property type="molecule type" value="Genomic_DNA"/>
</dbReference>
<dbReference type="PANTHER" id="PTHR16305">
    <property type="entry name" value="TESTICULAR SOLUBLE ADENYLYL CYCLASE"/>
    <property type="match status" value="1"/>
</dbReference>
<evidence type="ECO:0000256" key="1">
    <source>
        <dbReference type="ARBA" id="ARBA00022741"/>
    </source>
</evidence>
<keyword evidence="1" id="KW-0547">Nucleotide-binding</keyword>
<dbReference type="PRINTS" id="PR00038">
    <property type="entry name" value="HTHLUXR"/>
</dbReference>
<sequence length="904" mass="95933">MPGLIGRHAERAALDRLLAGARSGQGQVLVLRGEAGIGKTALLDHVQAQAAGFRVARGAGVESEQVMAYAGLHQLCAPFLDRLDRLPEPQRDALGTAFGLSAGARPTRFLVGLAVLTLLAEVAEEQPLLCLVDDAQWLDRMSAVVLAFVARRLLAERIAVVFALRDDGRDGDLAGLPELPIGGLAEAESDALLGSVLTGPVDGRVRDRILAETHGNPLALLELPRAWTAAELAGGFGPAGAVPLAGRLEQGFARRLDPLPADTRKLLLIAAAEPLGDATLLWAAAGRLGLGADPAAGAEATGLIEFGRRIRFRHPLVRSAVYRSAPARDRQDVHRALAEVTDPDRDPDRRAWHRAQATVSPDEDVAAELERSAGRAQARGGLVAAAAFFEQAALLTPEPARRADRELAAAAVKRDAGALEAALELLDAVETGPPDPARAAEVERLRGQIAFDQRRSGEAARTLLRAADRLTPLDPGRARETYLEALAAALWAGTDLAAAAEATRAAPPAPVPPRAVDLVLDALATRFTDGHEAAAPLLGPALAAVRALDVEGEDAGRVLWLLGNRAGGVIATEAWDFTAARELATRQVQLARDAGALVQLQFALNFLAVAELFAGELTAAASSAEEDRAIADVTGNPPVGYAAMLLEAFRGSSELIADTAREASERGQLRLVSLADHATAVLSNGLGRHDVALAAAARVFDRDVVGFQGFATTELAEAASRTGDQARLEAAAARSSERAGTAKTAEAMGLDARVRALCGDDADRLYRESIACLEKTTLRVELARGHLLYGEWLRREGRRVDARAHLNTAHEQLSAMGVTAFAERARRELLATGETARKRTVEVTDELTAQEFQIARLAGEGYSNPEIATRLFLSPRTVEWHLRKIFTKLGISSRRQLRDSALVG</sequence>
<feature type="domain" description="HTH luxR-type" evidence="3">
    <location>
        <begin position="840"/>
        <end position="904"/>
    </location>
</feature>
<evidence type="ECO:0000259" key="3">
    <source>
        <dbReference type="PROSITE" id="PS50043"/>
    </source>
</evidence>
<dbReference type="InterPro" id="IPR000792">
    <property type="entry name" value="Tscrpt_reg_LuxR_C"/>
</dbReference>
<proteinExistence type="predicted"/>
<evidence type="ECO:0000313" key="4">
    <source>
        <dbReference type="EMBL" id="WIV54189.1"/>
    </source>
</evidence>
<dbReference type="PROSITE" id="PS50043">
    <property type="entry name" value="HTH_LUXR_2"/>
    <property type="match status" value="1"/>
</dbReference>
<dbReference type="Pfam" id="PF00196">
    <property type="entry name" value="GerE"/>
    <property type="match status" value="1"/>
</dbReference>
<dbReference type="InterPro" id="IPR036388">
    <property type="entry name" value="WH-like_DNA-bd_sf"/>
</dbReference>
<evidence type="ECO:0000313" key="5">
    <source>
        <dbReference type="Proteomes" id="UP001227101"/>
    </source>
</evidence>
<name>A0ABY8XEZ0_9PSEU</name>
<gene>
    <name evidence="4" type="ORF">QP939_35740</name>
</gene>
<keyword evidence="2" id="KW-0067">ATP-binding</keyword>
<dbReference type="SUPFAM" id="SSF52540">
    <property type="entry name" value="P-loop containing nucleoside triphosphate hydrolases"/>
    <property type="match status" value="1"/>
</dbReference>
<dbReference type="Gene3D" id="1.10.10.10">
    <property type="entry name" value="Winged helix-like DNA-binding domain superfamily/Winged helix DNA-binding domain"/>
    <property type="match status" value="1"/>
</dbReference>
<reference evidence="4 5" key="1">
    <citation type="submission" date="2023-06" db="EMBL/GenBank/DDBJ databases">
        <authorList>
            <person name="Oyuntsetseg B."/>
            <person name="Kim S.B."/>
        </authorList>
    </citation>
    <scope>NUCLEOTIDE SEQUENCE [LARGE SCALE GENOMIC DNA]</scope>
    <source>
        <strain evidence="4 5">2-2</strain>
    </source>
</reference>
<dbReference type="InterPro" id="IPR016032">
    <property type="entry name" value="Sig_transdc_resp-reg_C-effctor"/>
</dbReference>
<dbReference type="Gene3D" id="3.40.50.300">
    <property type="entry name" value="P-loop containing nucleotide triphosphate hydrolases"/>
    <property type="match status" value="1"/>
</dbReference>